<accession>A0A562ZIL3</accession>
<proteinExistence type="predicted"/>
<evidence type="ECO:0000313" key="3">
    <source>
        <dbReference type="Proteomes" id="UP000318199"/>
    </source>
</evidence>
<dbReference type="Proteomes" id="UP000318199">
    <property type="component" value="Unassembled WGS sequence"/>
</dbReference>
<evidence type="ECO:0000256" key="1">
    <source>
        <dbReference type="SAM" id="MobiDB-lite"/>
    </source>
</evidence>
<comment type="caution">
    <text evidence="2">The sequence shown here is derived from an EMBL/GenBank/DDBJ whole genome shotgun (WGS) entry which is preliminary data.</text>
</comment>
<protein>
    <submittedName>
        <fullName evidence="2">Uncharacterized protein</fullName>
    </submittedName>
</protein>
<evidence type="ECO:0000313" key="2">
    <source>
        <dbReference type="EMBL" id="TWO68429.1"/>
    </source>
</evidence>
<feature type="compositionally biased region" description="Basic and acidic residues" evidence="1">
    <location>
        <begin position="63"/>
        <end position="74"/>
    </location>
</feature>
<gene>
    <name evidence="2" type="ORF">FN976_22620</name>
</gene>
<reference evidence="2 3" key="1">
    <citation type="submission" date="2019-07" db="EMBL/GenBank/DDBJ databases">
        <title>Caenimonas sedimenti sp. nov., isolated from activated sludge.</title>
        <authorList>
            <person name="Xu J."/>
        </authorList>
    </citation>
    <scope>NUCLEOTIDE SEQUENCE [LARGE SCALE GENOMIC DNA]</scope>
    <source>
        <strain evidence="2 3">HX-9-20</strain>
    </source>
</reference>
<organism evidence="2 3">
    <name type="scientific">Caenimonas sedimenti</name>
    <dbReference type="NCBI Taxonomy" id="2596921"/>
    <lineage>
        <taxon>Bacteria</taxon>
        <taxon>Pseudomonadati</taxon>
        <taxon>Pseudomonadota</taxon>
        <taxon>Betaproteobacteria</taxon>
        <taxon>Burkholderiales</taxon>
        <taxon>Comamonadaceae</taxon>
        <taxon>Caenimonas</taxon>
    </lineage>
</organism>
<keyword evidence="3" id="KW-1185">Reference proteome</keyword>
<dbReference type="AlphaFoldDB" id="A0A562ZIL3"/>
<dbReference type="RefSeq" id="WP_145895344.1">
    <property type="nucleotide sequence ID" value="NZ_VOBQ01000019.1"/>
</dbReference>
<sequence length="134" mass="14104">MPNQEESRDGVPRKDQDRPSPDVGRAGREAETASANDYRGDGPGKIGLTSDEQPDLVSPSGVNERDHGAAEDKPMAGGALNFDDDDMVHPRGKITGAGRTWDDKNPSDAGDLGPPGAGLSDRNGPSDPDNKKTR</sequence>
<feature type="region of interest" description="Disordered" evidence="1">
    <location>
        <begin position="1"/>
        <end position="134"/>
    </location>
</feature>
<dbReference type="OrthoDB" id="8811670at2"/>
<name>A0A562ZIL3_9BURK</name>
<feature type="compositionally biased region" description="Basic and acidic residues" evidence="1">
    <location>
        <begin position="1"/>
        <end position="31"/>
    </location>
</feature>
<dbReference type="EMBL" id="VOBQ01000019">
    <property type="protein sequence ID" value="TWO68429.1"/>
    <property type="molecule type" value="Genomic_DNA"/>
</dbReference>